<dbReference type="PANTHER" id="PTHR11455:SF15">
    <property type="entry name" value="CRYPTOCHROME-2"/>
    <property type="match status" value="1"/>
</dbReference>
<comment type="function">
    <text evidence="5">Putative transporter.</text>
</comment>
<feature type="transmembrane region" description="Helical" evidence="10">
    <location>
        <begin position="244"/>
        <end position="264"/>
    </location>
</feature>
<dbReference type="FunFam" id="1.10.579.10:FF:000001">
    <property type="entry name" value="Cryptochrome 1"/>
    <property type="match status" value="1"/>
</dbReference>
<dbReference type="Proteomes" id="UP001152622">
    <property type="component" value="Chromosome 16"/>
</dbReference>
<keyword evidence="2 7" id="KW-0285">Flavoprotein</keyword>
<comment type="caution">
    <text evidence="12">The sequence shown here is derived from an EMBL/GenBank/DDBJ whole genome shotgun (WGS) entry which is preliminary data.</text>
</comment>
<keyword evidence="13" id="KW-1185">Reference proteome</keyword>
<evidence type="ECO:0000256" key="3">
    <source>
        <dbReference type="ARBA" id="ARBA00022827"/>
    </source>
</evidence>
<evidence type="ECO:0000256" key="5">
    <source>
        <dbReference type="ARBA" id="ARBA00093767"/>
    </source>
</evidence>
<keyword evidence="3 7" id="KW-0274">FAD</keyword>
<evidence type="ECO:0000259" key="11">
    <source>
        <dbReference type="PROSITE" id="PS51645"/>
    </source>
</evidence>
<dbReference type="GO" id="GO:0005634">
    <property type="term" value="C:nucleus"/>
    <property type="evidence" value="ECO:0007669"/>
    <property type="project" value="TreeGrafter"/>
</dbReference>
<dbReference type="Pfam" id="PF00875">
    <property type="entry name" value="DNA_photolyase"/>
    <property type="match status" value="1"/>
</dbReference>
<dbReference type="InterPro" id="IPR004853">
    <property type="entry name" value="Sugar_P_trans_dom"/>
</dbReference>
<keyword evidence="10" id="KW-0472">Membrane</keyword>
<feature type="domain" description="Photolyase/cryptochrome alpha/beta" evidence="11">
    <location>
        <begin position="299"/>
        <end position="425"/>
    </location>
</feature>
<feature type="transmembrane region" description="Helical" evidence="10">
    <location>
        <begin position="174"/>
        <end position="195"/>
    </location>
</feature>
<dbReference type="FunFam" id="1.25.40.80:FF:000001">
    <property type="entry name" value="Cryptochrome circadian regulator 2"/>
    <property type="match status" value="1"/>
</dbReference>
<feature type="site" description="Electron transfer via tryptophanyl radical" evidence="8">
    <location>
        <position position="613"/>
    </location>
</feature>
<evidence type="ECO:0000256" key="10">
    <source>
        <dbReference type="SAM" id="Phobius"/>
    </source>
</evidence>
<feature type="transmembrane region" description="Helical" evidence="10">
    <location>
        <begin position="215"/>
        <end position="232"/>
    </location>
</feature>
<evidence type="ECO:0000256" key="9">
    <source>
        <dbReference type="SAM" id="MobiDB-lite"/>
    </source>
</evidence>
<keyword evidence="10" id="KW-0812">Transmembrane</keyword>
<sequence length="882" mass="99940">MALAGDDSMDGRTDTFLMKAIKIGFVVILYWFVSITMVFLNNALLGSRELDAPLFVTFFQCLVTVALCWCMNLLSRLCPGSVNFPSIRFDPKVSREVLPLSIVFIGMITFNNLCLKNLGVAFYTVGRSLSTVFNVLMSYVILKQTTSFYAILCCGIILGGFWLGVDQEGAEGSLSWLGIAYGVLASMCVSLNAIYTKKVLPVVDSSVWKLSYYNNINACILFIPLIVVFGEVNKLYNFSRLDDWHYWGMMMLGGVFGFAIGYVTGLQIQFTSPLTHNVSGTAKACAQTVLAVVYSASVKSFLWWTSNAMVLGGSFAYTWVKGLEMKKTQEEPQSKRSANVGVNKWRFLLESLEDLDTSLRKLDSRLFVVRGQPTEVFPRLFKEWNVTRLTFEYDSEPYGKVRDAAIIKMAQEFGVETRVQNSHTLYNLDRIIELNNNSPPLTFKRFQAIVNRLGLPKRPLATVTKQQMDNCRTAISDNHNERYGVPSLEELGFKTHGLNPAEWKGGETEALERLGKHLDRKAWVANLERLRINICSLIASPTGLSPYLRFGCLSCRLFYYDLRELYMKVRKHSSPPLSLFGQLLWREFFYTAATDNPNFDRMEGNPICVQIPWDRNPEALAKWAEGRTGFPWIDAIMTQLRQEGWIHHLARHAVACFLTRGDLWLSWESGMRVFDELLLDADSSVNAGSWMWLSCSAFFQQFFHCYCPVGFGRRTDPSGDYIRRYVPKLKDYPNRYIHEPWNAPETVQKAANCVVGVDYPKPMINHAEGSRLNIERMKQIYQQLSHYKGLSLLASVPSIQEEVEPPITDDSSGHSSGASGPFDARQSGQLPVRKRKRPQTTDSSIRRSPHVNVEEPTVSCASFLCGHDQDVKRIQYNSTNHL</sequence>
<dbReference type="AlphaFoldDB" id="A0A9Q1EKN7"/>
<dbReference type="SUPFAM" id="SSF48173">
    <property type="entry name" value="Cryptochrome/photolyase FAD-binding domain"/>
    <property type="match status" value="1"/>
</dbReference>
<dbReference type="Gene3D" id="3.40.50.620">
    <property type="entry name" value="HUPs"/>
    <property type="match status" value="1"/>
</dbReference>
<dbReference type="Gene3D" id="1.25.40.80">
    <property type="match status" value="1"/>
</dbReference>
<accession>A0A9Q1EKN7</accession>
<dbReference type="InterPro" id="IPR014729">
    <property type="entry name" value="Rossmann-like_a/b/a_fold"/>
</dbReference>
<name>A0A9Q1EKN7_SYNKA</name>
<feature type="site" description="Electron transfer via tryptophanyl radical" evidence="8">
    <location>
        <position position="667"/>
    </location>
</feature>
<feature type="transmembrane region" description="Helical" evidence="10">
    <location>
        <begin position="97"/>
        <end position="115"/>
    </location>
</feature>
<dbReference type="GO" id="GO:0003677">
    <property type="term" value="F:DNA binding"/>
    <property type="evidence" value="ECO:0007669"/>
    <property type="project" value="TreeGrafter"/>
</dbReference>
<keyword evidence="4" id="KW-0157">Chromophore</keyword>
<feature type="transmembrane region" description="Helical" evidence="10">
    <location>
        <begin position="20"/>
        <end position="40"/>
    </location>
</feature>
<evidence type="ECO:0000313" key="12">
    <source>
        <dbReference type="EMBL" id="KAJ8340550.1"/>
    </source>
</evidence>
<dbReference type="SUPFAM" id="SSF103481">
    <property type="entry name" value="Multidrug resistance efflux transporter EmrE"/>
    <property type="match status" value="1"/>
</dbReference>
<feature type="transmembrane region" description="Helical" evidence="10">
    <location>
        <begin position="52"/>
        <end position="77"/>
    </location>
</feature>
<dbReference type="InterPro" id="IPR036155">
    <property type="entry name" value="Crypto/Photolyase_N_sf"/>
</dbReference>
<evidence type="ECO:0000256" key="2">
    <source>
        <dbReference type="ARBA" id="ARBA00022630"/>
    </source>
</evidence>
<comment type="similarity">
    <text evidence="6">Belongs to the TPT transporter family. SLC35E subfamily.</text>
</comment>
<comment type="similarity">
    <text evidence="1">Belongs to the DNA photolyase class-1 family.</text>
</comment>
<dbReference type="GO" id="GO:0045892">
    <property type="term" value="P:negative regulation of DNA-templated transcription"/>
    <property type="evidence" value="ECO:0007669"/>
    <property type="project" value="TreeGrafter"/>
</dbReference>
<evidence type="ECO:0000256" key="6">
    <source>
        <dbReference type="ARBA" id="ARBA00093775"/>
    </source>
</evidence>
<feature type="region of interest" description="Disordered" evidence="9">
    <location>
        <begin position="803"/>
        <end position="852"/>
    </location>
</feature>
<proteinExistence type="inferred from homology"/>
<dbReference type="PROSITE" id="PS51645">
    <property type="entry name" value="PHR_CRY_ALPHA_BETA"/>
    <property type="match status" value="1"/>
</dbReference>
<evidence type="ECO:0000256" key="1">
    <source>
        <dbReference type="ARBA" id="ARBA00005862"/>
    </source>
</evidence>
<dbReference type="InterPro" id="IPR006050">
    <property type="entry name" value="DNA_photolyase_N"/>
</dbReference>
<feature type="transmembrane region" description="Helical" evidence="10">
    <location>
        <begin position="148"/>
        <end position="165"/>
    </location>
</feature>
<evidence type="ECO:0000313" key="13">
    <source>
        <dbReference type="Proteomes" id="UP001152622"/>
    </source>
</evidence>
<dbReference type="InterPro" id="IPR002081">
    <property type="entry name" value="Cryptochrome/DNA_photolyase_1"/>
</dbReference>
<dbReference type="Gene3D" id="1.10.579.10">
    <property type="entry name" value="DNA Cyclobutane Dipyrimidine Photolyase, subunit A, domain 3"/>
    <property type="match status" value="1"/>
</dbReference>
<dbReference type="InterPro" id="IPR037185">
    <property type="entry name" value="EmrE-like"/>
</dbReference>
<evidence type="ECO:0000256" key="8">
    <source>
        <dbReference type="PIRSR" id="PIRSR602081-2"/>
    </source>
</evidence>
<protein>
    <recommendedName>
        <fullName evidence="11">Photolyase/cryptochrome alpha/beta domain-containing protein</fullName>
    </recommendedName>
</protein>
<evidence type="ECO:0000256" key="7">
    <source>
        <dbReference type="PIRSR" id="PIRSR602081-1"/>
    </source>
</evidence>
<feature type="transmembrane region" description="Helical" evidence="10">
    <location>
        <begin position="301"/>
        <end position="320"/>
    </location>
</feature>
<dbReference type="InterPro" id="IPR005101">
    <property type="entry name" value="Cryptochr/Photolyase_FAD-bd"/>
</dbReference>
<dbReference type="InterPro" id="IPR036134">
    <property type="entry name" value="Crypto/Photolyase_FAD-like_sf"/>
</dbReference>
<feature type="binding site" evidence="7">
    <location>
        <begin position="582"/>
        <end position="589"/>
    </location>
    <ligand>
        <name>FAD</name>
        <dbReference type="ChEBI" id="CHEBI:57692"/>
    </ligand>
</feature>
<dbReference type="Pfam" id="PF03441">
    <property type="entry name" value="FAD_binding_7"/>
    <property type="match status" value="1"/>
</dbReference>
<dbReference type="GO" id="GO:0071949">
    <property type="term" value="F:FAD binding"/>
    <property type="evidence" value="ECO:0007669"/>
    <property type="project" value="TreeGrafter"/>
</dbReference>
<gene>
    <name evidence="12" type="ORF">SKAU_G00351830</name>
</gene>
<dbReference type="SUPFAM" id="SSF52425">
    <property type="entry name" value="Cryptochrome/photolyase, N-terminal domain"/>
    <property type="match status" value="1"/>
</dbReference>
<feature type="binding site" evidence="7">
    <location>
        <begin position="680"/>
        <end position="682"/>
    </location>
    <ligand>
        <name>FAD</name>
        <dbReference type="ChEBI" id="CHEBI:57692"/>
    </ligand>
</feature>
<dbReference type="PANTHER" id="PTHR11455">
    <property type="entry name" value="CRYPTOCHROME"/>
    <property type="match status" value="1"/>
</dbReference>
<dbReference type="GO" id="GO:0043153">
    <property type="term" value="P:entrainment of circadian clock by photoperiod"/>
    <property type="evidence" value="ECO:0007669"/>
    <property type="project" value="TreeGrafter"/>
</dbReference>
<dbReference type="Pfam" id="PF03151">
    <property type="entry name" value="TPT"/>
    <property type="match status" value="1"/>
</dbReference>
<reference evidence="12" key="1">
    <citation type="journal article" date="2023" name="Science">
        <title>Genome structures resolve the early diversification of teleost fishes.</title>
        <authorList>
            <person name="Parey E."/>
            <person name="Louis A."/>
            <person name="Montfort J."/>
            <person name="Bouchez O."/>
            <person name="Roques C."/>
            <person name="Iampietro C."/>
            <person name="Lluch J."/>
            <person name="Castinel A."/>
            <person name="Donnadieu C."/>
            <person name="Desvignes T."/>
            <person name="Floi Bucao C."/>
            <person name="Jouanno E."/>
            <person name="Wen M."/>
            <person name="Mejri S."/>
            <person name="Dirks R."/>
            <person name="Jansen H."/>
            <person name="Henkel C."/>
            <person name="Chen W.J."/>
            <person name="Zahm M."/>
            <person name="Cabau C."/>
            <person name="Klopp C."/>
            <person name="Thompson A.W."/>
            <person name="Robinson-Rechavi M."/>
            <person name="Braasch I."/>
            <person name="Lecointre G."/>
            <person name="Bobe J."/>
            <person name="Postlethwait J.H."/>
            <person name="Berthelot C."/>
            <person name="Roest Crollius H."/>
            <person name="Guiguen Y."/>
        </authorList>
    </citation>
    <scope>NUCLEOTIDE SEQUENCE</scope>
    <source>
        <strain evidence="12">WJC10195</strain>
    </source>
</reference>
<dbReference type="GO" id="GO:0005737">
    <property type="term" value="C:cytoplasm"/>
    <property type="evidence" value="ECO:0007669"/>
    <property type="project" value="TreeGrafter"/>
</dbReference>
<dbReference type="OrthoDB" id="435881at2759"/>
<dbReference type="EMBL" id="JAINUF010000016">
    <property type="protein sequence ID" value="KAJ8340550.1"/>
    <property type="molecule type" value="Genomic_DNA"/>
</dbReference>
<keyword evidence="10" id="KW-1133">Transmembrane helix</keyword>
<dbReference type="GO" id="GO:0032922">
    <property type="term" value="P:circadian regulation of gene expression"/>
    <property type="evidence" value="ECO:0007669"/>
    <property type="project" value="TreeGrafter"/>
</dbReference>
<evidence type="ECO:0000256" key="4">
    <source>
        <dbReference type="ARBA" id="ARBA00022991"/>
    </source>
</evidence>
<comment type="cofactor">
    <cofactor evidence="7">
        <name>FAD</name>
        <dbReference type="ChEBI" id="CHEBI:57692"/>
    </cofactor>
    <text evidence="7">Binds 1 FAD per subunit.</text>
</comment>
<feature type="site" description="Electron transfer via tryptophanyl radical" evidence="8">
    <location>
        <position position="690"/>
    </location>
</feature>
<organism evidence="12 13">
    <name type="scientific">Synaphobranchus kaupii</name>
    <name type="common">Kaup's arrowtooth eel</name>
    <dbReference type="NCBI Taxonomy" id="118154"/>
    <lineage>
        <taxon>Eukaryota</taxon>
        <taxon>Metazoa</taxon>
        <taxon>Chordata</taxon>
        <taxon>Craniata</taxon>
        <taxon>Vertebrata</taxon>
        <taxon>Euteleostomi</taxon>
        <taxon>Actinopterygii</taxon>
        <taxon>Neopterygii</taxon>
        <taxon>Teleostei</taxon>
        <taxon>Anguilliformes</taxon>
        <taxon>Synaphobranchidae</taxon>
        <taxon>Synaphobranchus</taxon>
    </lineage>
</organism>